<organism evidence="1 2">
    <name type="scientific">Diploptera punctata</name>
    <name type="common">Pacific beetle cockroach</name>
    <dbReference type="NCBI Taxonomy" id="6984"/>
    <lineage>
        <taxon>Eukaryota</taxon>
        <taxon>Metazoa</taxon>
        <taxon>Ecdysozoa</taxon>
        <taxon>Arthropoda</taxon>
        <taxon>Hexapoda</taxon>
        <taxon>Insecta</taxon>
        <taxon>Pterygota</taxon>
        <taxon>Neoptera</taxon>
        <taxon>Polyneoptera</taxon>
        <taxon>Dictyoptera</taxon>
        <taxon>Blattodea</taxon>
        <taxon>Blaberoidea</taxon>
        <taxon>Blaberidae</taxon>
        <taxon>Diplopterinae</taxon>
        <taxon>Diploptera</taxon>
    </lineage>
</organism>
<feature type="non-terminal residue" evidence="1">
    <location>
        <position position="1"/>
    </location>
</feature>
<dbReference type="Proteomes" id="UP001233999">
    <property type="component" value="Unassembled WGS sequence"/>
</dbReference>
<dbReference type="EMBL" id="JASPKZ010007338">
    <property type="protein sequence ID" value="KAJ9584922.1"/>
    <property type="molecule type" value="Genomic_DNA"/>
</dbReference>
<gene>
    <name evidence="1" type="ORF">L9F63_020728</name>
</gene>
<dbReference type="AlphaFoldDB" id="A0AAD8ECN8"/>
<keyword evidence="2" id="KW-1185">Reference proteome</keyword>
<proteinExistence type="predicted"/>
<evidence type="ECO:0000313" key="2">
    <source>
        <dbReference type="Proteomes" id="UP001233999"/>
    </source>
</evidence>
<name>A0AAD8ECN8_DIPPU</name>
<protein>
    <submittedName>
        <fullName evidence="1">Uncharacterized protein</fullName>
    </submittedName>
</protein>
<reference evidence="1" key="1">
    <citation type="journal article" date="2023" name="IScience">
        <title>Live-bearing cockroach genome reveals convergent evolutionary mechanisms linked to viviparity in insects and beyond.</title>
        <authorList>
            <person name="Fouks B."/>
            <person name="Harrison M.C."/>
            <person name="Mikhailova A.A."/>
            <person name="Marchal E."/>
            <person name="English S."/>
            <person name="Carruthers M."/>
            <person name="Jennings E.C."/>
            <person name="Chiamaka E.L."/>
            <person name="Frigard R.A."/>
            <person name="Pippel M."/>
            <person name="Attardo G.M."/>
            <person name="Benoit J.B."/>
            <person name="Bornberg-Bauer E."/>
            <person name="Tobe S.S."/>
        </authorList>
    </citation>
    <scope>NUCLEOTIDE SEQUENCE</scope>
    <source>
        <strain evidence="1">Stay&amp;Tobe</strain>
    </source>
</reference>
<feature type="non-terminal residue" evidence="1">
    <location>
        <position position="61"/>
    </location>
</feature>
<accession>A0AAD8ECN8</accession>
<sequence length="61" mass="7078">DEINERSSEVVCLRVSGKFPSFSALKVNVVEWLRLQNVYVHQVVDRSTVNRWVSRMSAAER</sequence>
<comment type="caution">
    <text evidence="1">The sequence shown here is derived from an EMBL/GenBank/DDBJ whole genome shotgun (WGS) entry which is preliminary data.</text>
</comment>
<evidence type="ECO:0000313" key="1">
    <source>
        <dbReference type="EMBL" id="KAJ9584922.1"/>
    </source>
</evidence>
<reference evidence="1" key="2">
    <citation type="submission" date="2023-05" db="EMBL/GenBank/DDBJ databases">
        <authorList>
            <person name="Fouks B."/>
        </authorList>
    </citation>
    <scope>NUCLEOTIDE SEQUENCE</scope>
    <source>
        <strain evidence="1">Stay&amp;Tobe</strain>
        <tissue evidence="1">Testes</tissue>
    </source>
</reference>